<accession>F0ZFX0</accession>
<dbReference type="EMBL" id="GL871006">
    <property type="protein sequence ID" value="EGC37167.1"/>
    <property type="molecule type" value="Genomic_DNA"/>
</dbReference>
<dbReference type="Proteomes" id="UP000001064">
    <property type="component" value="Unassembled WGS sequence"/>
</dbReference>
<dbReference type="OMA" id="YEHIDLW"/>
<dbReference type="Pfam" id="PF00583">
    <property type="entry name" value="Acetyltransf_1"/>
    <property type="match status" value="1"/>
</dbReference>
<name>F0ZFX0_DICPU</name>
<dbReference type="PANTHER" id="PTHR13947">
    <property type="entry name" value="GNAT FAMILY N-ACETYLTRANSFERASE"/>
    <property type="match status" value="1"/>
</dbReference>
<dbReference type="CDD" id="cd04301">
    <property type="entry name" value="NAT_SF"/>
    <property type="match status" value="1"/>
</dbReference>
<dbReference type="GO" id="GO:0008080">
    <property type="term" value="F:N-acetyltransferase activity"/>
    <property type="evidence" value="ECO:0000318"/>
    <property type="project" value="GO_Central"/>
</dbReference>
<evidence type="ECO:0000313" key="3">
    <source>
        <dbReference type="EMBL" id="EGC37167.1"/>
    </source>
</evidence>
<dbReference type="SUPFAM" id="SSF55729">
    <property type="entry name" value="Acyl-CoA N-acyltransferases (Nat)"/>
    <property type="match status" value="1"/>
</dbReference>
<evidence type="ECO:0000256" key="1">
    <source>
        <dbReference type="ARBA" id="ARBA00022679"/>
    </source>
</evidence>
<dbReference type="AlphaFoldDB" id="F0ZFX0"/>
<evidence type="ECO:0000313" key="4">
    <source>
        <dbReference type="Proteomes" id="UP000001064"/>
    </source>
</evidence>
<sequence>MEQINEPSYILRDPKPGDMGMVVYQNAVLYSNEYGWNSNFEALVAKVVSDYLTNFDARYEKCWIAEKDGKVVGSIFVVKHDENTAKLRLLYVDSSARGLGIASKLVDECIKFAQKVGYKKMILWTNSILVDAARIYKKFGFQLESEEKHSTFGPELVGQTLSRNL</sequence>
<dbReference type="OrthoDB" id="41532at2759"/>
<keyword evidence="1" id="KW-0808">Transferase</keyword>
<dbReference type="eggNOG" id="ENOG502S4C3">
    <property type="taxonomic scope" value="Eukaryota"/>
</dbReference>
<dbReference type="InterPro" id="IPR016181">
    <property type="entry name" value="Acyl_CoA_acyltransferase"/>
</dbReference>
<protein>
    <recommendedName>
        <fullName evidence="2">N-acetyltransferase domain-containing protein</fullName>
    </recommendedName>
</protein>
<dbReference type="GeneID" id="10503689"/>
<dbReference type="RefSeq" id="XP_003286295.1">
    <property type="nucleotide sequence ID" value="XM_003286247.1"/>
</dbReference>
<dbReference type="PANTHER" id="PTHR13947:SF37">
    <property type="entry name" value="LD18367P"/>
    <property type="match status" value="1"/>
</dbReference>
<feature type="domain" description="N-acetyltransferase" evidence="2">
    <location>
        <begin position="9"/>
        <end position="165"/>
    </location>
</feature>
<organism evidence="3 4">
    <name type="scientific">Dictyostelium purpureum</name>
    <name type="common">Slime mold</name>
    <dbReference type="NCBI Taxonomy" id="5786"/>
    <lineage>
        <taxon>Eukaryota</taxon>
        <taxon>Amoebozoa</taxon>
        <taxon>Evosea</taxon>
        <taxon>Eumycetozoa</taxon>
        <taxon>Dictyostelia</taxon>
        <taxon>Dictyosteliales</taxon>
        <taxon>Dictyosteliaceae</taxon>
        <taxon>Dictyostelium</taxon>
    </lineage>
</organism>
<dbReference type="FunCoup" id="F0ZFX0">
    <property type="interactions" value="2"/>
</dbReference>
<evidence type="ECO:0000259" key="2">
    <source>
        <dbReference type="PROSITE" id="PS51186"/>
    </source>
</evidence>
<reference evidence="4" key="1">
    <citation type="journal article" date="2011" name="Genome Biol.">
        <title>Comparative genomics of the social amoebae Dictyostelium discoideum and Dictyostelium purpureum.</title>
        <authorList>
            <consortium name="US DOE Joint Genome Institute (JGI-PGF)"/>
            <person name="Sucgang R."/>
            <person name="Kuo A."/>
            <person name="Tian X."/>
            <person name="Salerno W."/>
            <person name="Parikh A."/>
            <person name="Feasley C.L."/>
            <person name="Dalin E."/>
            <person name="Tu H."/>
            <person name="Huang E."/>
            <person name="Barry K."/>
            <person name="Lindquist E."/>
            <person name="Shapiro H."/>
            <person name="Bruce D."/>
            <person name="Schmutz J."/>
            <person name="Salamov A."/>
            <person name="Fey P."/>
            <person name="Gaudet P."/>
            <person name="Anjard C."/>
            <person name="Babu M.M."/>
            <person name="Basu S."/>
            <person name="Bushmanova Y."/>
            <person name="van der Wel H."/>
            <person name="Katoh-Kurasawa M."/>
            <person name="Dinh C."/>
            <person name="Coutinho P.M."/>
            <person name="Saito T."/>
            <person name="Elias M."/>
            <person name="Schaap P."/>
            <person name="Kay R.R."/>
            <person name="Henrissat B."/>
            <person name="Eichinger L."/>
            <person name="Rivero F."/>
            <person name="Putnam N.H."/>
            <person name="West C.M."/>
            <person name="Loomis W.F."/>
            <person name="Chisholm R.L."/>
            <person name="Shaulsky G."/>
            <person name="Strassmann J.E."/>
            <person name="Queller D.C."/>
            <person name="Kuspa A."/>
            <person name="Grigoriev I.V."/>
        </authorList>
    </citation>
    <scope>NUCLEOTIDE SEQUENCE [LARGE SCALE GENOMIC DNA]</scope>
    <source>
        <strain evidence="4">QSDP1</strain>
    </source>
</reference>
<dbReference type="PROSITE" id="PS51186">
    <property type="entry name" value="GNAT"/>
    <property type="match status" value="1"/>
</dbReference>
<dbReference type="InterPro" id="IPR050769">
    <property type="entry name" value="NAT_camello-type"/>
</dbReference>
<keyword evidence="4" id="KW-1185">Reference proteome</keyword>
<dbReference type="Gene3D" id="3.40.630.30">
    <property type="match status" value="1"/>
</dbReference>
<dbReference type="VEuPathDB" id="AmoebaDB:DICPUDRAFT_150274"/>
<dbReference type="KEGG" id="dpp:DICPUDRAFT_150274"/>
<dbReference type="InParanoid" id="F0ZFX0"/>
<gene>
    <name evidence="3" type="ORF">DICPUDRAFT_150274</name>
</gene>
<proteinExistence type="predicted"/>
<dbReference type="InterPro" id="IPR000182">
    <property type="entry name" value="GNAT_dom"/>
</dbReference>
<dbReference type="STRING" id="5786.F0ZFX0"/>